<dbReference type="PATRIC" id="fig|80852.17.peg.2394"/>
<dbReference type="KEGG" id="awd:AWOD_I_2314"/>
<keyword evidence="1" id="KW-0812">Transmembrane</keyword>
<name>A0A090IN70_9GAMM</name>
<proteinExistence type="predicted"/>
<dbReference type="STRING" id="80852.AWOD_I_2314"/>
<evidence type="ECO:0000313" key="3">
    <source>
        <dbReference type="Proteomes" id="UP000032427"/>
    </source>
</evidence>
<sequence>MFHNRRKQKGNLLIMSIVVLVAVGYLSLNLLNVETSNHDAVSKEVLGTRAWFLAHSGAEWGLVQLFPLGQSNAETTICNSNPHSPLNMITANSGCNSAPSVICDEIEVIYHGEAIRYFQITSTATCGSGINQVTRVQEVWAKEVN</sequence>
<evidence type="ECO:0000313" key="2">
    <source>
        <dbReference type="EMBL" id="CED72371.1"/>
    </source>
</evidence>
<dbReference type="AlphaFoldDB" id="A0A090IN70"/>
<organism evidence="2 3">
    <name type="scientific">Aliivibrio wodanis</name>
    <dbReference type="NCBI Taxonomy" id="80852"/>
    <lineage>
        <taxon>Bacteria</taxon>
        <taxon>Pseudomonadati</taxon>
        <taxon>Pseudomonadota</taxon>
        <taxon>Gammaproteobacteria</taxon>
        <taxon>Vibrionales</taxon>
        <taxon>Vibrionaceae</taxon>
        <taxon>Aliivibrio</taxon>
    </lineage>
</organism>
<keyword evidence="1" id="KW-0472">Membrane</keyword>
<protein>
    <submittedName>
        <fullName evidence="2">Putative exported protein MshP</fullName>
    </submittedName>
</protein>
<dbReference type="EMBL" id="LN554846">
    <property type="protein sequence ID" value="CED72371.1"/>
    <property type="molecule type" value="Genomic_DNA"/>
</dbReference>
<dbReference type="HOGENOM" id="CLU_123901_1_0_6"/>
<gene>
    <name evidence="2" type="primary">mshP</name>
    <name evidence="2" type="ORF">AWOD_I_2314</name>
</gene>
<reference evidence="3" key="1">
    <citation type="submission" date="2014-09" db="EMBL/GenBank/DDBJ databases">
        <authorList>
            <person name="Hjerde E."/>
        </authorList>
    </citation>
    <scope>NUCLEOTIDE SEQUENCE [LARGE SCALE GENOMIC DNA]</scope>
    <source>
        <strain evidence="3">06/09/139</strain>
    </source>
</reference>
<dbReference type="OrthoDB" id="6401889at2"/>
<keyword evidence="3" id="KW-1185">Reference proteome</keyword>
<keyword evidence="1" id="KW-1133">Transmembrane helix</keyword>
<dbReference type="Proteomes" id="UP000032427">
    <property type="component" value="Chromosome 1"/>
</dbReference>
<feature type="transmembrane region" description="Helical" evidence="1">
    <location>
        <begin position="12"/>
        <end position="31"/>
    </location>
</feature>
<evidence type="ECO:0000256" key="1">
    <source>
        <dbReference type="SAM" id="Phobius"/>
    </source>
</evidence>
<dbReference type="GeneID" id="28541900"/>
<accession>A0A090IN70</accession>